<dbReference type="EMBL" id="CAVMJV010000059">
    <property type="protein sequence ID" value="CAK5086100.1"/>
    <property type="molecule type" value="Genomic_DNA"/>
</dbReference>
<protein>
    <submittedName>
        <fullName evidence="1">Uncharacterized protein</fullName>
    </submittedName>
</protein>
<comment type="caution">
    <text evidence="1">The sequence shown here is derived from an EMBL/GenBank/DDBJ whole genome shotgun (WGS) entry which is preliminary data.</text>
</comment>
<sequence>MFSNVFFLKKFFCCLSHLFTLFLSLISFYVKRCLLGASMFVRALMLGAPTYYLLLHTTICAQFSSFLFSIYSHLGFKH</sequence>
<reference evidence="1" key="1">
    <citation type="submission" date="2023-11" db="EMBL/GenBank/DDBJ databases">
        <authorList>
            <person name="Poullet M."/>
        </authorList>
    </citation>
    <scope>NUCLEOTIDE SEQUENCE</scope>
    <source>
        <strain evidence="1">E1834</strain>
    </source>
</reference>
<organism evidence="1 2">
    <name type="scientific">Meloidogyne enterolobii</name>
    <name type="common">Root-knot nematode worm</name>
    <name type="synonym">Meloidogyne mayaguensis</name>
    <dbReference type="NCBI Taxonomy" id="390850"/>
    <lineage>
        <taxon>Eukaryota</taxon>
        <taxon>Metazoa</taxon>
        <taxon>Ecdysozoa</taxon>
        <taxon>Nematoda</taxon>
        <taxon>Chromadorea</taxon>
        <taxon>Rhabditida</taxon>
        <taxon>Tylenchina</taxon>
        <taxon>Tylenchomorpha</taxon>
        <taxon>Tylenchoidea</taxon>
        <taxon>Meloidogynidae</taxon>
        <taxon>Meloidogyninae</taxon>
        <taxon>Meloidogyne</taxon>
    </lineage>
</organism>
<gene>
    <name evidence="1" type="ORF">MENTE1834_LOCUS33589</name>
</gene>
<accession>A0ACB1A3T8</accession>
<evidence type="ECO:0000313" key="1">
    <source>
        <dbReference type="EMBL" id="CAK5086100.1"/>
    </source>
</evidence>
<name>A0ACB1A3T8_MELEN</name>
<evidence type="ECO:0000313" key="2">
    <source>
        <dbReference type="Proteomes" id="UP001497535"/>
    </source>
</evidence>
<keyword evidence="2" id="KW-1185">Reference proteome</keyword>
<dbReference type="Proteomes" id="UP001497535">
    <property type="component" value="Unassembled WGS sequence"/>
</dbReference>
<proteinExistence type="predicted"/>